<dbReference type="EMBL" id="MCOL01000001">
    <property type="protein sequence ID" value="ODO60098.1"/>
    <property type="molecule type" value="Genomic_DNA"/>
</dbReference>
<dbReference type="Proteomes" id="UP000094892">
    <property type="component" value="Unassembled WGS sequence"/>
</dbReference>
<dbReference type="EMBL" id="LUWI01000005">
    <property type="protein sequence ID" value="KZU08468.1"/>
    <property type="molecule type" value="Genomic_DNA"/>
</dbReference>
<reference evidence="6 7" key="1">
    <citation type="submission" date="2016-03" db="EMBL/GenBank/DDBJ databases">
        <title>Comparative genomics of 54 Lactobacillus plantarum strains reveals genomic uncoupling from niche constraints.</title>
        <authorList>
            <person name="Martino M.E."/>
        </authorList>
    </citation>
    <scope>NUCLEOTIDE SEQUENCE [LARGE SCALE GENOMIC DNA]</scope>
    <source>
        <strain evidence="3 7">19.1</strain>
        <strain evidence="4 6">NAB2</strain>
        <strain evidence="2 8">Nizo2260</strain>
    </source>
</reference>
<proteinExistence type="predicted"/>
<dbReference type="PATRIC" id="fig|1590.142.peg.3282"/>
<protein>
    <recommendedName>
        <fullName evidence="1">Pyridoxamine 5'-phosphate oxidase N-terminal domain-containing protein</fullName>
    </recommendedName>
</protein>
<name>A0A0M4SM45_LACPN</name>
<dbReference type="InterPro" id="IPR012349">
    <property type="entry name" value="Split_barrel_FMN-bd"/>
</dbReference>
<dbReference type="EMBL" id="LUXM01000018">
    <property type="protein sequence ID" value="KZU96952.1"/>
    <property type="molecule type" value="Genomic_DNA"/>
</dbReference>
<dbReference type="GeneID" id="77216709"/>
<sequence>MQHTTRQAALHMIQTAPVFTLATVDADGFPTMVALSPLPIKRSLEELYFYTSRQTSTTQNIQNWRQASLFYYQLSDYASIMLRGKLSLVGTNVFEQDWRAELTDFQQQLNYKDPVILRFQTSSIKIRQMMTIDHLELVDQPTDGPAHLD</sequence>
<evidence type="ECO:0000313" key="4">
    <source>
        <dbReference type="EMBL" id="KZV02219.1"/>
    </source>
</evidence>
<dbReference type="OMA" id="RECTVMQ"/>
<dbReference type="Pfam" id="PF01243">
    <property type="entry name" value="PNPOx_N"/>
    <property type="match status" value="1"/>
</dbReference>
<dbReference type="Proteomes" id="UP000076882">
    <property type="component" value="Unassembled WGS sequence"/>
</dbReference>
<evidence type="ECO:0000313" key="8">
    <source>
        <dbReference type="Proteomes" id="UP000076989"/>
    </source>
</evidence>
<dbReference type="EMBL" id="LUXO01000033">
    <property type="protein sequence ID" value="KZV02219.1"/>
    <property type="molecule type" value="Genomic_DNA"/>
</dbReference>
<dbReference type="Proteomes" id="UP000076989">
    <property type="component" value="Unassembled WGS sequence"/>
</dbReference>
<evidence type="ECO:0000259" key="1">
    <source>
        <dbReference type="Pfam" id="PF01243"/>
    </source>
</evidence>
<organism evidence="3 7">
    <name type="scientific">Lactiplantibacillus plantarum</name>
    <name type="common">Lactobacillus plantarum</name>
    <dbReference type="NCBI Taxonomy" id="1590"/>
    <lineage>
        <taxon>Bacteria</taxon>
        <taxon>Bacillati</taxon>
        <taxon>Bacillota</taxon>
        <taxon>Bacilli</taxon>
        <taxon>Lactobacillales</taxon>
        <taxon>Lactobacillaceae</taxon>
        <taxon>Lactiplantibacillus</taxon>
    </lineage>
</organism>
<evidence type="ECO:0000313" key="3">
    <source>
        <dbReference type="EMBL" id="KZU96952.1"/>
    </source>
</evidence>
<evidence type="ECO:0000313" key="6">
    <source>
        <dbReference type="Proteomes" id="UP000076872"/>
    </source>
</evidence>
<dbReference type="Proteomes" id="UP000076872">
    <property type="component" value="Unassembled WGS sequence"/>
</dbReference>
<dbReference type="Gene3D" id="2.30.110.10">
    <property type="entry name" value="Electron Transport, Fmn-binding Protein, Chain A"/>
    <property type="match status" value="1"/>
</dbReference>
<dbReference type="AlphaFoldDB" id="A0A0M4SM45"/>
<evidence type="ECO:0000313" key="5">
    <source>
        <dbReference type="EMBL" id="ODO60098.1"/>
    </source>
</evidence>
<reference evidence="5 9" key="2">
    <citation type="submission" date="2016-08" db="EMBL/GenBank/DDBJ databases">
        <title>Genome sequencing of Lactobacillus plantarum JSA22, isolated from fermented soybean paste.</title>
        <authorList>
            <person name="Choi H.S."/>
        </authorList>
    </citation>
    <scope>NUCLEOTIDE SEQUENCE [LARGE SCALE GENOMIC DNA]</scope>
    <source>
        <strain evidence="5 9">JSA22</strain>
    </source>
</reference>
<dbReference type="InterPro" id="IPR011576">
    <property type="entry name" value="Pyridox_Oxase_N"/>
</dbReference>
<evidence type="ECO:0000313" key="7">
    <source>
        <dbReference type="Proteomes" id="UP000076882"/>
    </source>
</evidence>
<accession>A0A0M4SM45</accession>
<evidence type="ECO:0000313" key="9">
    <source>
        <dbReference type="Proteomes" id="UP000094892"/>
    </source>
</evidence>
<dbReference type="KEGG" id="lpb:SH83_00135"/>
<comment type="caution">
    <text evidence="3">The sequence shown here is derived from an EMBL/GenBank/DDBJ whole genome shotgun (WGS) entry which is preliminary data.</text>
</comment>
<gene>
    <name evidence="3" type="ORF">Lp19_0928</name>
    <name evidence="5" type="ORF">LPJSA22_00030</name>
    <name evidence="4" type="ORF">NAB2_2839</name>
    <name evidence="2" type="ORF">Nizo2260_0121</name>
</gene>
<evidence type="ECO:0000313" key="2">
    <source>
        <dbReference type="EMBL" id="KZU08468.1"/>
    </source>
</evidence>
<feature type="domain" description="Pyridoxamine 5'-phosphate oxidase N-terminal" evidence="1">
    <location>
        <begin position="8"/>
        <end position="91"/>
    </location>
</feature>
<dbReference type="RefSeq" id="WP_003641653.1">
    <property type="nucleotide sequence ID" value="NZ_AP018405.1"/>
</dbReference>
<dbReference type="SUPFAM" id="SSF50475">
    <property type="entry name" value="FMN-binding split barrel"/>
    <property type="match status" value="1"/>
</dbReference>